<name>M2QDX2_CERS8</name>
<evidence type="ECO:0000313" key="2">
    <source>
        <dbReference type="Proteomes" id="UP000016930"/>
    </source>
</evidence>
<dbReference type="STRING" id="914234.M2QDX2"/>
<organism evidence="1 2">
    <name type="scientific">Ceriporiopsis subvermispora (strain B)</name>
    <name type="common">White-rot fungus</name>
    <name type="synonym">Gelatoporia subvermispora</name>
    <dbReference type="NCBI Taxonomy" id="914234"/>
    <lineage>
        <taxon>Eukaryota</taxon>
        <taxon>Fungi</taxon>
        <taxon>Dikarya</taxon>
        <taxon>Basidiomycota</taxon>
        <taxon>Agaricomycotina</taxon>
        <taxon>Agaricomycetes</taxon>
        <taxon>Polyporales</taxon>
        <taxon>Gelatoporiaceae</taxon>
        <taxon>Gelatoporia</taxon>
    </lineage>
</organism>
<proteinExistence type="predicted"/>
<dbReference type="OrthoDB" id="3065422at2759"/>
<keyword evidence="2" id="KW-1185">Reference proteome</keyword>
<gene>
    <name evidence="1" type="ORF">CERSUDRAFT_53909</name>
</gene>
<dbReference type="AlphaFoldDB" id="M2QDX2"/>
<accession>M2QDX2</accession>
<dbReference type="Proteomes" id="UP000016930">
    <property type="component" value="Unassembled WGS sequence"/>
</dbReference>
<evidence type="ECO:0000313" key="1">
    <source>
        <dbReference type="EMBL" id="EMD35258.1"/>
    </source>
</evidence>
<dbReference type="EMBL" id="KB445800">
    <property type="protein sequence ID" value="EMD35258.1"/>
    <property type="molecule type" value="Genomic_DNA"/>
</dbReference>
<dbReference type="HOGENOM" id="CLU_1970265_0_0_1"/>
<reference evidence="1 2" key="1">
    <citation type="journal article" date="2012" name="Proc. Natl. Acad. Sci. U.S.A.">
        <title>Comparative genomics of Ceriporiopsis subvermispora and Phanerochaete chrysosporium provide insight into selective ligninolysis.</title>
        <authorList>
            <person name="Fernandez-Fueyo E."/>
            <person name="Ruiz-Duenas F.J."/>
            <person name="Ferreira P."/>
            <person name="Floudas D."/>
            <person name="Hibbett D.S."/>
            <person name="Canessa P."/>
            <person name="Larrondo L.F."/>
            <person name="James T.Y."/>
            <person name="Seelenfreund D."/>
            <person name="Lobos S."/>
            <person name="Polanco R."/>
            <person name="Tello M."/>
            <person name="Honda Y."/>
            <person name="Watanabe T."/>
            <person name="Watanabe T."/>
            <person name="Ryu J.S."/>
            <person name="Kubicek C.P."/>
            <person name="Schmoll M."/>
            <person name="Gaskell J."/>
            <person name="Hammel K.E."/>
            <person name="St John F.J."/>
            <person name="Vanden Wymelenberg A."/>
            <person name="Sabat G."/>
            <person name="Splinter BonDurant S."/>
            <person name="Syed K."/>
            <person name="Yadav J.S."/>
            <person name="Doddapaneni H."/>
            <person name="Subramanian V."/>
            <person name="Lavin J.L."/>
            <person name="Oguiza J.A."/>
            <person name="Perez G."/>
            <person name="Pisabarro A.G."/>
            <person name="Ramirez L."/>
            <person name="Santoyo F."/>
            <person name="Master E."/>
            <person name="Coutinho P.M."/>
            <person name="Henrissat B."/>
            <person name="Lombard V."/>
            <person name="Magnuson J.K."/>
            <person name="Kuees U."/>
            <person name="Hori C."/>
            <person name="Igarashi K."/>
            <person name="Samejima M."/>
            <person name="Held B.W."/>
            <person name="Barry K.W."/>
            <person name="LaButti K.M."/>
            <person name="Lapidus A."/>
            <person name="Lindquist E.A."/>
            <person name="Lucas S.M."/>
            <person name="Riley R."/>
            <person name="Salamov A.A."/>
            <person name="Hoffmeister D."/>
            <person name="Schwenk D."/>
            <person name="Hadar Y."/>
            <person name="Yarden O."/>
            <person name="de Vries R.P."/>
            <person name="Wiebenga A."/>
            <person name="Stenlid J."/>
            <person name="Eastwood D."/>
            <person name="Grigoriev I.V."/>
            <person name="Berka R.M."/>
            <person name="Blanchette R.A."/>
            <person name="Kersten P."/>
            <person name="Martinez A.T."/>
            <person name="Vicuna R."/>
            <person name="Cullen D."/>
        </authorList>
    </citation>
    <scope>NUCLEOTIDE SEQUENCE [LARGE SCALE GENOMIC DNA]</scope>
    <source>
        <strain evidence="1 2">B</strain>
    </source>
</reference>
<sequence length="127" mass="14032">MNPVNPDQKQGFYPILNGDKKVVIHNVKMAPSSGVFAQNYSRAIHSEKQPHELAASWTTYRSGGQAAGAHFVLEKYRIKVEEAANTLVVWRPQDKHGTTLPEIHPNDDELTLQLGLAIVTSSQLMGV</sequence>
<protein>
    <submittedName>
        <fullName evidence="1">Uncharacterized protein</fullName>
    </submittedName>
</protein>